<name>B1HZ57_LYSSC</name>
<dbReference type="KEGG" id="lsp:Bsph_0841"/>
<evidence type="ECO:0000313" key="2">
    <source>
        <dbReference type="Proteomes" id="UP000002164"/>
    </source>
</evidence>
<reference evidence="1 2" key="1">
    <citation type="journal article" date="2008" name="J. Bacteriol.">
        <title>Complete genome sequence of the mosquitocidal bacterium Bacillus sphaericus C3-41 and comparison with those of closely related Bacillus species.</title>
        <authorList>
            <person name="Hu X."/>
            <person name="Fan W."/>
            <person name="Han B."/>
            <person name="Liu H."/>
            <person name="Zheng D."/>
            <person name="Li Q."/>
            <person name="Dong W."/>
            <person name="Yan J."/>
            <person name="Gao M."/>
            <person name="Berry C."/>
            <person name="Yuan Z."/>
        </authorList>
    </citation>
    <scope>NUCLEOTIDE SEQUENCE [LARGE SCALE GENOMIC DNA]</scope>
    <source>
        <strain evidence="1 2">C3-41</strain>
    </source>
</reference>
<proteinExistence type="predicted"/>
<dbReference type="EnsemblBacteria" id="ACA38457">
    <property type="protein sequence ID" value="ACA38457"/>
    <property type="gene ID" value="Bsph_0841"/>
</dbReference>
<dbReference type="Proteomes" id="UP000002164">
    <property type="component" value="Chromosome"/>
</dbReference>
<sequence>MATLQKTNDKGVFKMGNVYSAQNIASYLIYELNEGHVFVNNQSIQHILTLVERKWQQIFGHSAYQEQVCTDDNGFMVKEVYEIYEKYGVSHIQLPATEFYLKYGTFQLVERTYAIPNFTEEEICIVQQALKQYRYQLLSKAS</sequence>
<evidence type="ECO:0000313" key="1">
    <source>
        <dbReference type="EMBL" id="ACA38457.1"/>
    </source>
</evidence>
<accession>B1HZ57</accession>
<gene>
    <name evidence="1" type="ordered locus">Bsph_0841</name>
</gene>
<dbReference type="AlphaFoldDB" id="B1HZ57"/>
<organism evidence="1 2">
    <name type="scientific">Lysinibacillus sphaericus (strain C3-41)</name>
    <dbReference type="NCBI Taxonomy" id="444177"/>
    <lineage>
        <taxon>Bacteria</taxon>
        <taxon>Bacillati</taxon>
        <taxon>Bacillota</taxon>
        <taxon>Bacilli</taxon>
        <taxon>Bacillales</taxon>
        <taxon>Bacillaceae</taxon>
        <taxon>Lysinibacillus</taxon>
    </lineage>
</organism>
<dbReference type="EMBL" id="CP000817">
    <property type="protein sequence ID" value="ACA38457.1"/>
    <property type="molecule type" value="Genomic_DNA"/>
</dbReference>
<protein>
    <submittedName>
        <fullName evidence="1">Uncharacterized protein</fullName>
    </submittedName>
</protein>
<dbReference type="HOGENOM" id="CLU_1956920_0_0_9"/>